<proteinExistence type="predicted"/>
<dbReference type="EMBL" id="JACJQY010000001">
    <property type="protein sequence ID" value="MBD2315313.1"/>
    <property type="molecule type" value="Genomic_DNA"/>
</dbReference>
<keyword evidence="1" id="KW-1133">Transmembrane helix</keyword>
<keyword evidence="1" id="KW-0472">Membrane</keyword>
<feature type="transmembrane region" description="Helical" evidence="1">
    <location>
        <begin position="39"/>
        <end position="60"/>
    </location>
</feature>
<feature type="transmembrane region" description="Helical" evidence="1">
    <location>
        <begin position="69"/>
        <end position="87"/>
    </location>
</feature>
<comment type="caution">
    <text evidence="2">The sequence shown here is derived from an EMBL/GenBank/DDBJ whole genome shotgun (WGS) entry which is preliminary data.</text>
</comment>
<feature type="transmembrane region" description="Helical" evidence="1">
    <location>
        <begin position="99"/>
        <end position="120"/>
    </location>
</feature>
<sequence length="137" mass="15390">MQNALFNLGLATLSTHELDAVTQSEWHLLYILNNLPETIAADTFVVLHVPLFTIIFGLGFNENLKVKKWARIIFSLFLIIHAGLHKALENHPLYTFNSLISKCLIFGAGVIGLMYLITLIGERFTYSPKTETQNSAN</sequence>
<gene>
    <name evidence="2" type="ORF">H6G05_00430</name>
</gene>
<reference evidence="2 3" key="1">
    <citation type="journal article" date="2020" name="ISME J.">
        <title>Comparative genomics reveals insights into cyanobacterial evolution and habitat adaptation.</title>
        <authorList>
            <person name="Chen M.Y."/>
            <person name="Teng W.K."/>
            <person name="Zhao L."/>
            <person name="Hu C.X."/>
            <person name="Zhou Y.K."/>
            <person name="Han B.P."/>
            <person name="Song L.R."/>
            <person name="Shu W.S."/>
        </authorList>
    </citation>
    <scope>NUCLEOTIDE SEQUENCE [LARGE SCALE GENOMIC DNA]</scope>
    <source>
        <strain evidence="2 3">FACHB-1050</strain>
    </source>
</reference>
<evidence type="ECO:0000313" key="3">
    <source>
        <dbReference type="Proteomes" id="UP000618445"/>
    </source>
</evidence>
<dbReference type="Proteomes" id="UP000618445">
    <property type="component" value="Unassembled WGS sequence"/>
</dbReference>
<evidence type="ECO:0000313" key="2">
    <source>
        <dbReference type="EMBL" id="MBD2315313.1"/>
    </source>
</evidence>
<protein>
    <submittedName>
        <fullName evidence="2">Uncharacterized protein</fullName>
    </submittedName>
</protein>
<keyword evidence="1" id="KW-0812">Transmembrane</keyword>
<keyword evidence="3" id="KW-1185">Reference proteome</keyword>
<name>A0ABR8C549_9CYAN</name>
<dbReference type="InterPro" id="IPR046559">
    <property type="entry name" value="DUF6713"/>
</dbReference>
<evidence type="ECO:0000256" key="1">
    <source>
        <dbReference type="SAM" id="Phobius"/>
    </source>
</evidence>
<accession>A0ABR8C549</accession>
<organism evidence="2 3">
    <name type="scientific">Phormidium tenue FACHB-1050</name>
    <dbReference type="NCBI Taxonomy" id="2692857"/>
    <lineage>
        <taxon>Bacteria</taxon>
        <taxon>Bacillati</taxon>
        <taxon>Cyanobacteriota</taxon>
        <taxon>Cyanophyceae</taxon>
        <taxon>Oscillatoriophycideae</taxon>
        <taxon>Oscillatoriales</taxon>
        <taxon>Oscillatoriaceae</taxon>
        <taxon>Phormidium</taxon>
    </lineage>
</organism>
<dbReference type="Pfam" id="PF20460">
    <property type="entry name" value="DUF6713"/>
    <property type="match status" value="1"/>
</dbReference>